<dbReference type="GO" id="GO:0001682">
    <property type="term" value="P:tRNA 5'-leader removal"/>
    <property type="evidence" value="ECO:0007669"/>
    <property type="project" value="UniProtKB-UniRule"/>
</dbReference>
<evidence type="ECO:0000313" key="8">
    <source>
        <dbReference type="EMBL" id="PJE67443.1"/>
    </source>
</evidence>
<keyword evidence="4 6" id="KW-0378">Hydrolase</keyword>
<dbReference type="AlphaFoldDB" id="A0A2M8L3E6"/>
<dbReference type="GO" id="GO:0030677">
    <property type="term" value="C:ribonuclease P complex"/>
    <property type="evidence" value="ECO:0007669"/>
    <property type="project" value="TreeGrafter"/>
</dbReference>
<keyword evidence="3 6" id="KW-0255">Endonuclease</keyword>
<accession>A0A2M8L3E6</accession>
<comment type="similarity">
    <text evidence="6">Belongs to the RnpA family.</text>
</comment>
<dbReference type="GO" id="GO:0000049">
    <property type="term" value="F:tRNA binding"/>
    <property type="evidence" value="ECO:0007669"/>
    <property type="project" value="UniProtKB-UniRule"/>
</dbReference>
<evidence type="ECO:0000256" key="2">
    <source>
        <dbReference type="ARBA" id="ARBA00022722"/>
    </source>
</evidence>
<evidence type="ECO:0000256" key="1">
    <source>
        <dbReference type="ARBA" id="ARBA00022694"/>
    </source>
</evidence>
<evidence type="ECO:0000256" key="6">
    <source>
        <dbReference type="HAMAP-Rule" id="MF_00227"/>
    </source>
</evidence>
<keyword evidence="2 6" id="KW-0540">Nuclease</keyword>
<dbReference type="InterPro" id="IPR014721">
    <property type="entry name" value="Ribsml_uS5_D2-typ_fold_subgr"/>
</dbReference>
<dbReference type="NCBIfam" id="TIGR00188">
    <property type="entry name" value="rnpA"/>
    <property type="match status" value="1"/>
</dbReference>
<sequence>MLPRINRLIKKEDFDKAKKEGERLQGRFFGVLILKTKNNFSRFGFIFSTKLTKKATQRNRTKRLFREGVQKISPKIQPGYDIIFLGKKDSLKKSFFEVSQEVERIFKKANLIK</sequence>
<keyword evidence="5 6" id="KW-0694">RNA-binding</keyword>
<evidence type="ECO:0000256" key="5">
    <source>
        <dbReference type="ARBA" id="ARBA00022884"/>
    </source>
</evidence>
<dbReference type="GO" id="GO:0042781">
    <property type="term" value="F:3'-tRNA processing endoribonuclease activity"/>
    <property type="evidence" value="ECO:0007669"/>
    <property type="project" value="TreeGrafter"/>
</dbReference>
<dbReference type="Pfam" id="PF00825">
    <property type="entry name" value="Ribonuclease_P"/>
    <property type="match status" value="1"/>
</dbReference>
<evidence type="ECO:0000313" key="9">
    <source>
        <dbReference type="Proteomes" id="UP000231474"/>
    </source>
</evidence>
<evidence type="ECO:0000256" key="4">
    <source>
        <dbReference type="ARBA" id="ARBA00022801"/>
    </source>
</evidence>
<reference evidence="9" key="1">
    <citation type="submission" date="2017-09" db="EMBL/GenBank/DDBJ databases">
        <title>Depth-based differentiation of microbial function through sediment-hosted aquifers and enrichment of novel symbionts in the deep terrestrial subsurface.</title>
        <authorList>
            <person name="Probst A.J."/>
            <person name="Ladd B."/>
            <person name="Jarett J.K."/>
            <person name="Geller-Mcgrath D.E."/>
            <person name="Sieber C.M.K."/>
            <person name="Emerson J.B."/>
            <person name="Anantharaman K."/>
            <person name="Thomas B.C."/>
            <person name="Malmstrom R."/>
            <person name="Stieglmeier M."/>
            <person name="Klingl A."/>
            <person name="Woyke T."/>
            <person name="Ryan C.M."/>
            <person name="Banfield J.F."/>
        </authorList>
    </citation>
    <scope>NUCLEOTIDE SEQUENCE [LARGE SCALE GENOMIC DNA]</scope>
</reference>
<dbReference type="InterPro" id="IPR020568">
    <property type="entry name" value="Ribosomal_Su5_D2-typ_SF"/>
</dbReference>
<proteinExistence type="inferred from homology"/>
<keyword evidence="1 6" id="KW-0819">tRNA processing</keyword>
<dbReference type="HAMAP" id="MF_00227">
    <property type="entry name" value="RNase_P"/>
    <property type="match status" value="1"/>
</dbReference>
<dbReference type="Proteomes" id="UP000231474">
    <property type="component" value="Unassembled WGS sequence"/>
</dbReference>
<name>A0A2M8L3E6_9BACT</name>
<organism evidence="8 9">
    <name type="scientific">Candidatus Shapirobacteria bacterium CG10_big_fil_rev_8_21_14_0_10_40_9</name>
    <dbReference type="NCBI Taxonomy" id="1974888"/>
    <lineage>
        <taxon>Bacteria</taxon>
        <taxon>Candidatus Shapironibacteriota</taxon>
    </lineage>
</organism>
<dbReference type="GO" id="GO:0004526">
    <property type="term" value="F:ribonuclease P activity"/>
    <property type="evidence" value="ECO:0007669"/>
    <property type="project" value="UniProtKB-UniRule"/>
</dbReference>
<dbReference type="PANTHER" id="PTHR33992">
    <property type="entry name" value="RIBONUCLEASE P PROTEIN COMPONENT"/>
    <property type="match status" value="1"/>
</dbReference>
<comment type="subunit">
    <text evidence="6">Consists of a catalytic RNA component (M1 or rnpB) and a protein subunit.</text>
</comment>
<dbReference type="EC" id="3.1.26.5" evidence="6 7"/>
<comment type="caution">
    <text evidence="8">The sequence shown here is derived from an EMBL/GenBank/DDBJ whole genome shotgun (WGS) entry which is preliminary data.</text>
</comment>
<dbReference type="Gene3D" id="3.30.230.10">
    <property type="match status" value="1"/>
</dbReference>
<comment type="catalytic activity">
    <reaction evidence="6">
        <text>Endonucleolytic cleavage of RNA, removing 5'-extranucleotides from tRNA precursor.</text>
        <dbReference type="EC" id="3.1.26.5"/>
    </reaction>
</comment>
<dbReference type="PANTHER" id="PTHR33992:SF1">
    <property type="entry name" value="RIBONUCLEASE P PROTEIN COMPONENT"/>
    <property type="match status" value="1"/>
</dbReference>
<protein>
    <recommendedName>
        <fullName evidence="6 7">Ribonuclease P protein component</fullName>
        <shortName evidence="6">RNase P protein</shortName>
        <shortName evidence="6">RNaseP protein</shortName>
        <ecNumber evidence="6 7">3.1.26.5</ecNumber>
    </recommendedName>
    <alternativeName>
        <fullName evidence="6">Protein C5</fullName>
    </alternativeName>
</protein>
<dbReference type="InterPro" id="IPR000100">
    <property type="entry name" value="RNase_P"/>
</dbReference>
<comment type="function">
    <text evidence="6">RNaseP catalyzes the removal of the 5'-leader sequence from pre-tRNA to produce the mature 5'-terminus. It can also cleave other RNA substrates such as 4.5S RNA. The protein component plays an auxiliary but essential role in vivo by binding to the 5'-leader sequence and broadening the substrate specificity of the ribozyme.</text>
</comment>
<gene>
    <name evidence="6 8" type="primary">rnpA</name>
    <name evidence="8" type="ORF">COU95_02350</name>
</gene>
<evidence type="ECO:0000256" key="3">
    <source>
        <dbReference type="ARBA" id="ARBA00022759"/>
    </source>
</evidence>
<dbReference type="EMBL" id="PFEK01000046">
    <property type="protein sequence ID" value="PJE67443.1"/>
    <property type="molecule type" value="Genomic_DNA"/>
</dbReference>
<evidence type="ECO:0000256" key="7">
    <source>
        <dbReference type="NCBIfam" id="TIGR00188"/>
    </source>
</evidence>
<dbReference type="SUPFAM" id="SSF54211">
    <property type="entry name" value="Ribosomal protein S5 domain 2-like"/>
    <property type="match status" value="1"/>
</dbReference>